<keyword evidence="6 8" id="KW-1133">Transmembrane helix</keyword>
<accession>A0A430ALN8</accession>
<keyword evidence="4" id="KW-1003">Cell membrane</keyword>
<evidence type="ECO:0000313" key="10">
    <source>
        <dbReference type="Proteomes" id="UP000287605"/>
    </source>
</evidence>
<evidence type="ECO:0000313" key="9">
    <source>
        <dbReference type="EMBL" id="RSU08894.1"/>
    </source>
</evidence>
<evidence type="ECO:0000256" key="2">
    <source>
        <dbReference type="ARBA" id="ARBA00009773"/>
    </source>
</evidence>
<keyword evidence="7 8" id="KW-0472">Membrane</keyword>
<feature type="transmembrane region" description="Helical" evidence="8">
    <location>
        <begin position="287"/>
        <end position="308"/>
    </location>
</feature>
<organism evidence="9 10">
    <name type="scientific">Vagococcus elongatus</name>
    <dbReference type="NCBI Taxonomy" id="180344"/>
    <lineage>
        <taxon>Bacteria</taxon>
        <taxon>Bacillati</taxon>
        <taxon>Bacillota</taxon>
        <taxon>Bacilli</taxon>
        <taxon>Lactobacillales</taxon>
        <taxon>Enterococcaceae</taxon>
        <taxon>Vagococcus</taxon>
    </lineage>
</organism>
<comment type="similarity">
    <text evidence="2">Belongs to the autoinducer-2 exporter (AI-2E) (TC 2.A.86) family.</text>
</comment>
<feature type="transmembrane region" description="Helical" evidence="8">
    <location>
        <begin position="177"/>
        <end position="199"/>
    </location>
</feature>
<feature type="transmembrane region" description="Helical" evidence="8">
    <location>
        <begin position="45"/>
        <end position="70"/>
    </location>
</feature>
<dbReference type="Proteomes" id="UP000287605">
    <property type="component" value="Unassembled WGS sequence"/>
</dbReference>
<dbReference type="AlphaFoldDB" id="A0A430ALN8"/>
<dbReference type="GO" id="GO:0055085">
    <property type="term" value="P:transmembrane transport"/>
    <property type="evidence" value="ECO:0007669"/>
    <property type="project" value="TreeGrafter"/>
</dbReference>
<comment type="caution">
    <text evidence="9">The sequence shown here is derived from an EMBL/GenBank/DDBJ whole genome shotgun (WGS) entry which is preliminary data.</text>
</comment>
<evidence type="ECO:0000256" key="6">
    <source>
        <dbReference type="ARBA" id="ARBA00022989"/>
    </source>
</evidence>
<evidence type="ECO:0000256" key="8">
    <source>
        <dbReference type="SAM" id="Phobius"/>
    </source>
</evidence>
<keyword evidence="10" id="KW-1185">Reference proteome</keyword>
<name>A0A430ALN8_9ENTE</name>
<dbReference type="OrthoDB" id="9793390at2"/>
<feature type="transmembrane region" description="Helical" evidence="8">
    <location>
        <begin position="82"/>
        <end position="107"/>
    </location>
</feature>
<feature type="transmembrane region" description="Helical" evidence="8">
    <location>
        <begin position="263"/>
        <end position="280"/>
    </location>
</feature>
<evidence type="ECO:0000256" key="7">
    <source>
        <dbReference type="ARBA" id="ARBA00023136"/>
    </source>
</evidence>
<evidence type="ECO:0000256" key="5">
    <source>
        <dbReference type="ARBA" id="ARBA00022692"/>
    </source>
</evidence>
<feature type="transmembrane region" description="Helical" evidence="8">
    <location>
        <begin position="328"/>
        <end position="353"/>
    </location>
</feature>
<evidence type="ECO:0000256" key="1">
    <source>
        <dbReference type="ARBA" id="ARBA00004651"/>
    </source>
</evidence>
<proteinExistence type="inferred from homology"/>
<evidence type="ECO:0000256" key="3">
    <source>
        <dbReference type="ARBA" id="ARBA00022448"/>
    </source>
</evidence>
<dbReference type="RefSeq" id="WP_126810131.1">
    <property type="nucleotide sequence ID" value="NZ_NGKA01000032.1"/>
</dbReference>
<reference evidence="9 10" key="1">
    <citation type="submission" date="2017-05" db="EMBL/GenBank/DDBJ databases">
        <title>Vagococcus spp. assemblies.</title>
        <authorList>
            <person name="Gulvik C.A."/>
        </authorList>
    </citation>
    <scope>NUCLEOTIDE SEQUENCE [LARGE SCALE GENOMIC DNA]</scope>
    <source>
        <strain evidence="9 10">CCUG 51432</strain>
    </source>
</reference>
<dbReference type="PANTHER" id="PTHR21716">
    <property type="entry name" value="TRANSMEMBRANE PROTEIN"/>
    <property type="match status" value="1"/>
</dbReference>
<comment type="subcellular location">
    <subcellularLocation>
        <location evidence="1">Cell membrane</location>
        <topology evidence="1">Multi-pass membrane protein</topology>
    </subcellularLocation>
</comment>
<keyword evidence="5 8" id="KW-0812">Transmembrane</keyword>
<dbReference type="GO" id="GO:0005886">
    <property type="term" value="C:plasma membrane"/>
    <property type="evidence" value="ECO:0007669"/>
    <property type="project" value="UniProtKB-SubCell"/>
</dbReference>
<feature type="transmembrane region" description="Helical" evidence="8">
    <location>
        <begin position="12"/>
        <end position="39"/>
    </location>
</feature>
<dbReference type="Pfam" id="PF01594">
    <property type="entry name" value="AI-2E_transport"/>
    <property type="match status" value="1"/>
</dbReference>
<protein>
    <submittedName>
        <fullName evidence="9">AI-2E family transporter</fullName>
    </submittedName>
</protein>
<keyword evidence="3" id="KW-0813">Transport</keyword>
<sequence length="385" mass="43111">MEEKEKKTNHSWFWKLFLNNQVVTGLVIVLLILLIILIFTKVSHLFTPVIQFVGIIGSPVIFAGILFYLLNPLVDKLEKKGISRVWSISVIFIAIIALIVWGIVILVPEIQRQTASFLANWPSYWQTIQGKWDELLNLRFLEEYASQIEQVSTNFMDSIGSMFENFSKNAFRGIGNVIGAVTTIFLTVATGPIILFYLLKDGKSLGSYVEKFLPVKVRKPIMEVFADINTQVSQYIRGQLTVALIVALMFMIGFKAINLEFGVTLGVLAGFLNLIPYLGSFLAMIPAIILGIVTSPFMLVKVLIVFSLEQFIEGRFVSPLVLGSQLKVHPVTIIFVLLTAGNLFGIVGVILGVPGYATIKVIVTHIFDWYKEHSGLYEEESQEIE</sequence>
<feature type="transmembrane region" description="Helical" evidence="8">
    <location>
        <begin position="240"/>
        <end position="257"/>
    </location>
</feature>
<dbReference type="EMBL" id="NGKA01000032">
    <property type="protein sequence ID" value="RSU08894.1"/>
    <property type="molecule type" value="Genomic_DNA"/>
</dbReference>
<dbReference type="PANTHER" id="PTHR21716:SF53">
    <property type="entry name" value="PERMEASE PERM-RELATED"/>
    <property type="match status" value="1"/>
</dbReference>
<gene>
    <name evidence="9" type="ORF">CBF29_12955</name>
</gene>
<dbReference type="InterPro" id="IPR002549">
    <property type="entry name" value="AI-2E-like"/>
</dbReference>
<evidence type="ECO:0000256" key="4">
    <source>
        <dbReference type="ARBA" id="ARBA00022475"/>
    </source>
</evidence>